<dbReference type="EMBL" id="WHUV01000002">
    <property type="protein sequence ID" value="MQA54621.1"/>
    <property type="molecule type" value="Genomic_DNA"/>
</dbReference>
<reference evidence="3 4" key="1">
    <citation type="submission" date="2019-10" db="EMBL/GenBank/DDBJ databases">
        <title>Pseudomonas dajingensis sp. nov., isolated from the profound head ulcers of farmed Murray cod (Maccullochella peelii peelii).</title>
        <authorList>
            <person name="Liu Y."/>
        </authorList>
    </citation>
    <scope>NUCLEOTIDE SEQUENCE [LARGE SCALE GENOMIC DNA]</scope>
    <source>
        <strain evidence="3 4">MC042</strain>
    </source>
</reference>
<dbReference type="GO" id="GO:0032259">
    <property type="term" value="P:methylation"/>
    <property type="evidence" value="ECO:0007669"/>
    <property type="project" value="UniProtKB-KW"/>
</dbReference>
<name>A0A7X1PLX1_9PSED</name>
<evidence type="ECO:0000313" key="3">
    <source>
        <dbReference type="EMBL" id="MQA54621.1"/>
    </source>
</evidence>
<evidence type="ECO:0000313" key="4">
    <source>
        <dbReference type="Proteomes" id="UP000486534"/>
    </source>
</evidence>
<sequence>MQPQDSVKPAQWNVYYEHHRDRPASALLQAAIELAQPLPRSRQAIDLGCGSGNATRALMAAGWDVLAIDQEPAAIAMTRAISADYPGNQLAAVVQRFEALATLPGAALIHAGMSMPFCHPGHFEEFWATVRAALLPGGIFVGQFFGDRDGWASDPSRTFHSEPEVRALFSDFALINFEVHEYDGPSLRGTKHWHRFDVIGQRPVRHVETVGLAKVGSPSSEA</sequence>
<dbReference type="Proteomes" id="UP000486534">
    <property type="component" value="Unassembled WGS sequence"/>
</dbReference>
<protein>
    <submittedName>
        <fullName evidence="3">Methyltransferase domain-containing protein</fullName>
    </submittedName>
</protein>
<gene>
    <name evidence="3" type="ORF">GDH07_14990</name>
</gene>
<keyword evidence="1 3" id="KW-0808">Transferase</keyword>
<proteinExistence type="predicted"/>
<dbReference type="Pfam" id="PF13649">
    <property type="entry name" value="Methyltransf_25"/>
    <property type="match status" value="1"/>
</dbReference>
<comment type="caution">
    <text evidence="3">The sequence shown here is derived from an EMBL/GenBank/DDBJ whole genome shotgun (WGS) entry which is preliminary data.</text>
</comment>
<dbReference type="SUPFAM" id="SSF53335">
    <property type="entry name" value="S-adenosyl-L-methionine-dependent methyltransferases"/>
    <property type="match status" value="1"/>
</dbReference>
<accession>A0A7X1PLX1</accession>
<keyword evidence="3" id="KW-0489">Methyltransferase</keyword>
<dbReference type="Gene3D" id="3.40.50.150">
    <property type="entry name" value="Vaccinia Virus protein VP39"/>
    <property type="match status" value="1"/>
</dbReference>
<dbReference type="GO" id="GO:0008168">
    <property type="term" value="F:methyltransferase activity"/>
    <property type="evidence" value="ECO:0007669"/>
    <property type="project" value="UniProtKB-KW"/>
</dbReference>
<dbReference type="RefSeq" id="WP_152898036.1">
    <property type="nucleotide sequence ID" value="NZ_WHUV01000002.1"/>
</dbReference>
<organism evidence="3 4">
    <name type="scientific">Pseudomonas piscis</name>
    <dbReference type="NCBI Taxonomy" id="2614538"/>
    <lineage>
        <taxon>Bacteria</taxon>
        <taxon>Pseudomonadati</taxon>
        <taxon>Pseudomonadota</taxon>
        <taxon>Gammaproteobacteria</taxon>
        <taxon>Pseudomonadales</taxon>
        <taxon>Pseudomonadaceae</taxon>
        <taxon>Pseudomonas</taxon>
    </lineage>
</organism>
<dbReference type="PANTHER" id="PTHR43861">
    <property type="entry name" value="TRANS-ACONITATE 2-METHYLTRANSFERASE-RELATED"/>
    <property type="match status" value="1"/>
</dbReference>
<evidence type="ECO:0000256" key="1">
    <source>
        <dbReference type="ARBA" id="ARBA00022679"/>
    </source>
</evidence>
<dbReference type="InterPro" id="IPR041698">
    <property type="entry name" value="Methyltransf_25"/>
</dbReference>
<feature type="domain" description="Methyltransferase" evidence="2">
    <location>
        <begin position="45"/>
        <end position="138"/>
    </location>
</feature>
<dbReference type="InterPro" id="IPR029063">
    <property type="entry name" value="SAM-dependent_MTases_sf"/>
</dbReference>
<dbReference type="CDD" id="cd02440">
    <property type="entry name" value="AdoMet_MTases"/>
    <property type="match status" value="1"/>
</dbReference>
<evidence type="ECO:0000259" key="2">
    <source>
        <dbReference type="Pfam" id="PF13649"/>
    </source>
</evidence>
<dbReference type="AlphaFoldDB" id="A0A7X1PLX1"/>